<dbReference type="RefSeq" id="WP_255929964.1">
    <property type="nucleotide sequence ID" value="NZ_JANFNH010000025.1"/>
</dbReference>
<feature type="domain" description="UspA" evidence="2">
    <location>
        <begin position="146"/>
        <end position="276"/>
    </location>
</feature>
<dbReference type="Gene3D" id="3.40.50.620">
    <property type="entry name" value="HUPs"/>
    <property type="match status" value="2"/>
</dbReference>
<comment type="similarity">
    <text evidence="1">Belongs to the universal stress protein A family.</text>
</comment>
<dbReference type="PRINTS" id="PR01438">
    <property type="entry name" value="UNVRSLSTRESS"/>
</dbReference>
<dbReference type="CDD" id="cd00293">
    <property type="entry name" value="USP-like"/>
    <property type="match status" value="1"/>
</dbReference>
<dbReference type="PANTHER" id="PTHR46268">
    <property type="entry name" value="STRESS RESPONSE PROTEIN NHAX"/>
    <property type="match status" value="1"/>
</dbReference>
<keyword evidence="4" id="KW-1185">Reference proteome</keyword>
<dbReference type="EMBL" id="JANFNH010000025">
    <property type="protein sequence ID" value="MCQ4044234.1"/>
    <property type="molecule type" value="Genomic_DNA"/>
</dbReference>
<dbReference type="InterPro" id="IPR006016">
    <property type="entry name" value="UspA"/>
</dbReference>
<dbReference type="Proteomes" id="UP001206206">
    <property type="component" value="Unassembled WGS sequence"/>
</dbReference>
<sequence>MSRVVVAVDGSEAARLALEWAADEAERRGVPLKVVHADRWEPYAFGDDINVVTGAGEAARELVAEEARRALARCPRLEVSTEAVGEETVTALLREGAAADLLVLGSRGRGGFEGMLLGSVSLRVVGRADFPVVVVRGDGIAPTRGRVVLGVGAHYPPGRAADFALDQAIRRKAVLDVVYAWQPDLDLSGLSVVMDSGTAQERAQVLLAAVTAPLEQDATGIRVRPCPVPGAPAPALLHAAADADLVVLGSRKRHGQLGPVTHAMLHHSPCPVAIVPVT</sequence>
<dbReference type="PANTHER" id="PTHR46268:SF6">
    <property type="entry name" value="UNIVERSAL STRESS PROTEIN UP12"/>
    <property type="match status" value="1"/>
</dbReference>
<evidence type="ECO:0000313" key="3">
    <source>
        <dbReference type="EMBL" id="MCQ4044234.1"/>
    </source>
</evidence>
<evidence type="ECO:0000313" key="4">
    <source>
        <dbReference type="Proteomes" id="UP001206206"/>
    </source>
</evidence>
<evidence type="ECO:0000259" key="2">
    <source>
        <dbReference type="Pfam" id="PF00582"/>
    </source>
</evidence>
<dbReference type="SUPFAM" id="SSF52402">
    <property type="entry name" value="Adenine nucleotide alpha hydrolases-like"/>
    <property type="match status" value="2"/>
</dbReference>
<protein>
    <submittedName>
        <fullName evidence="3">Universal stress protein</fullName>
    </submittedName>
</protein>
<accession>A0ABT1PFX2</accession>
<dbReference type="InterPro" id="IPR006015">
    <property type="entry name" value="Universal_stress_UspA"/>
</dbReference>
<proteinExistence type="inferred from homology"/>
<name>A0ABT1PFX2_9ACTN</name>
<dbReference type="InterPro" id="IPR014729">
    <property type="entry name" value="Rossmann-like_a/b/a_fold"/>
</dbReference>
<evidence type="ECO:0000256" key="1">
    <source>
        <dbReference type="ARBA" id="ARBA00008791"/>
    </source>
</evidence>
<dbReference type="Pfam" id="PF00582">
    <property type="entry name" value="Usp"/>
    <property type="match status" value="2"/>
</dbReference>
<reference evidence="3 4" key="1">
    <citation type="submission" date="2022-06" db="EMBL/GenBank/DDBJ databases">
        <title>Draft genome sequence of type strain Streptomyces rubrisoli DSM 42083.</title>
        <authorList>
            <person name="Duangmal K."/>
            <person name="Klaysubun C."/>
        </authorList>
    </citation>
    <scope>NUCLEOTIDE SEQUENCE [LARGE SCALE GENOMIC DNA]</scope>
    <source>
        <strain evidence="3 4">DSM 42083</strain>
    </source>
</reference>
<organism evidence="3 4">
    <name type="scientific">Streptantibioticus rubrisoli</name>
    <dbReference type="NCBI Taxonomy" id="1387313"/>
    <lineage>
        <taxon>Bacteria</taxon>
        <taxon>Bacillati</taxon>
        <taxon>Actinomycetota</taxon>
        <taxon>Actinomycetes</taxon>
        <taxon>Kitasatosporales</taxon>
        <taxon>Streptomycetaceae</taxon>
        <taxon>Streptantibioticus</taxon>
    </lineage>
</organism>
<gene>
    <name evidence="3" type="ORF">NON19_19935</name>
</gene>
<feature type="domain" description="UspA" evidence="2">
    <location>
        <begin position="2"/>
        <end position="136"/>
    </location>
</feature>
<comment type="caution">
    <text evidence="3">The sequence shown here is derived from an EMBL/GenBank/DDBJ whole genome shotgun (WGS) entry which is preliminary data.</text>
</comment>